<dbReference type="SUPFAM" id="SSF56801">
    <property type="entry name" value="Acetyl-CoA synthetase-like"/>
    <property type="match status" value="1"/>
</dbReference>
<evidence type="ECO:0000313" key="4">
    <source>
        <dbReference type="Proteomes" id="UP001191082"/>
    </source>
</evidence>
<evidence type="ECO:0000259" key="2">
    <source>
        <dbReference type="Pfam" id="PF13193"/>
    </source>
</evidence>
<dbReference type="InterPro" id="IPR020845">
    <property type="entry name" value="AMP-binding_CS"/>
</dbReference>
<organism evidence="3 4">
    <name type="scientific">Arenibacterium halophilum</name>
    <dbReference type="NCBI Taxonomy" id="2583821"/>
    <lineage>
        <taxon>Bacteria</taxon>
        <taxon>Pseudomonadati</taxon>
        <taxon>Pseudomonadota</taxon>
        <taxon>Alphaproteobacteria</taxon>
        <taxon>Rhodobacterales</taxon>
        <taxon>Paracoccaceae</taxon>
        <taxon>Arenibacterium</taxon>
    </lineage>
</organism>
<dbReference type="Proteomes" id="UP001191082">
    <property type="component" value="Unassembled WGS sequence"/>
</dbReference>
<dbReference type="PANTHER" id="PTHR43767">
    <property type="entry name" value="LONG-CHAIN-FATTY-ACID--COA LIGASE"/>
    <property type="match status" value="1"/>
</dbReference>
<dbReference type="Gene3D" id="3.30.300.30">
    <property type="match status" value="1"/>
</dbReference>
<evidence type="ECO:0000313" key="3">
    <source>
        <dbReference type="EMBL" id="TMV10779.1"/>
    </source>
</evidence>
<protein>
    <submittedName>
        <fullName evidence="3">AMP-binding protein</fullName>
    </submittedName>
</protein>
<dbReference type="InterPro" id="IPR045851">
    <property type="entry name" value="AMP-bd_C_sf"/>
</dbReference>
<dbReference type="InterPro" id="IPR042099">
    <property type="entry name" value="ANL_N_sf"/>
</dbReference>
<sequence>MTFSPQHPIPGVVYPDPADLKRWHDMGAMPAETLADGFRAAAAAHADRPAIVWLDGTLTYRELDEATDKIAAGLLDLGLKPLDRAIFQLTNTPETLMAYLACWKAGIIPVCTLAAHRESEIGYLAEFGGARAHFIESDAPKFDFHAFARKMQAEVPGLDTIISTRGSAREGAVDMALLMQGDLEAARQRLAEVTQDPWQVAAFQLSGGTTGVPKIIPRMHGEYLYNMRAVMAFKGWTAQDRVFIPMPFAHNLNMGCGWGPFLMSGGSVVATPNTDQDAMRDTHNALSPTIMGAAKPIIMRMQAEMDQSRIGPGALREIFSTDAAETVTRGMGVDGHHIFGMTEGTIMFTRPGDPEQVRFGTCGRPVSEHDRVRILHPGTEQDVALGEIGELAVAGPYTIRGYYNAPERNAETFTSDGFYRSGDLMRCHMIDGQSFYSFEGRIKDVVDRAGEKVNCEEVERAVMAHPAMGDVAVVGMPSPTHGEKICLFVVPRSGTALPDVAELGAFLKAAGLAIFKWPERIEPIDALPLTKVGKLDKAALRTRIAKTLALETRQGELT</sequence>
<keyword evidence="4" id="KW-1185">Reference proteome</keyword>
<evidence type="ECO:0000259" key="1">
    <source>
        <dbReference type="Pfam" id="PF00501"/>
    </source>
</evidence>
<dbReference type="InterPro" id="IPR000873">
    <property type="entry name" value="AMP-dep_synth/lig_dom"/>
</dbReference>
<comment type="caution">
    <text evidence="3">The sequence shown here is derived from an EMBL/GenBank/DDBJ whole genome shotgun (WGS) entry which is preliminary data.</text>
</comment>
<dbReference type="Gene3D" id="3.40.50.12780">
    <property type="entry name" value="N-terminal domain of ligase-like"/>
    <property type="match status" value="1"/>
</dbReference>
<dbReference type="PROSITE" id="PS00455">
    <property type="entry name" value="AMP_BINDING"/>
    <property type="match status" value="1"/>
</dbReference>
<dbReference type="InterPro" id="IPR025110">
    <property type="entry name" value="AMP-bd_C"/>
</dbReference>
<accession>A0ABY2X6Y8</accession>
<dbReference type="PANTHER" id="PTHR43767:SF1">
    <property type="entry name" value="NONRIBOSOMAL PEPTIDE SYNTHASE PES1 (EUROFUNG)-RELATED"/>
    <property type="match status" value="1"/>
</dbReference>
<dbReference type="Pfam" id="PF00501">
    <property type="entry name" value="AMP-binding"/>
    <property type="match status" value="1"/>
</dbReference>
<reference evidence="3 4" key="1">
    <citation type="submission" date="2019-05" db="EMBL/GenBank/DDBJ databases">
        <title>Marivita sp. nov. isolated from sea sediment.</title>
        <authorList>
            <person name="Kim W."/>
        </authorList>
    </citation>
    <scope>NUCLEOTIDE SEQUENCE [LARGE SCALE GENOMIC DNA]</scope>
    <source>
        <strain evidence="3 4">CAU 1492</strain>
    </source>
</reference>
<dbReference type="InterPro" id="IPR050237">
    <property type="entry name" value="ATP-dep_AMP-bd_enzyme"/>
</dbReference>
<dbReference type="EMBL" id="VCPC01000004">
    <property type="protein sequence ID" value="TMV10779.1"/>
    <property type="molecule type" value="Genomic_DNA"/>
</dbReference>
<proteinExistence type="predicted"/>
<name>A0ABY2X6Y8_9RHOB</name>
<dbReference type="Pfam" id="PF13193">
    <property type="entry name" value="AMP-binding_C"/>
    <property type="match status" value="1"/>
</dbReference>
<dbReference type="RefSeq" id="WP_138865352.1">
    <property type="nucleotide sequence ID" value="NZ_VCPC01000004.1"/>
</dbReference>
<feature type="domain" description="AMP-binding enzyme C-terminal" evidence="2">
    <location>
        <begin position="457"/>
        <end position="534"/>
    </location>
</feature>
<feature type="domain" description="AMP-dependent synthetase/ligase" evidence="1">
    <location>
        <begin position="38"/>
        <end position="403"/>
    </location>
</feature>
<gene>
    <name evidence="3" type="ORF">FGK64_18615</name>
</gene>